<dbReference type="InterPro" id="IPR000938">
    <property type="entry name" value="CAP-Gly_domain"/>
</dbReference>
<accession>A0ABR2Q0L5</accession>
<protein>
    <recommendedName>
        <fullName evidence="2">CAP-Gly domain-containing protein</fullName>
    </recommendedName>
</protein>
<evidence type="ECO:0000313" key="3">
    <source>
        <dbReference type="EMBL" id="KAK8994227.1"/>
    </source>
</evidence>
<dbReference type="PROSITE" id="PS50245">
    <property type="entry name" value="CAP_GLY_2"/>
    <property type="match status" value="1"/>
</dbReference>
<feature type="region of interest" description="Disordered" evidence="1">
    <location>
        <begin position="47"/>
        <end position="73"/>
    </location>
</feature>
<comment type="caution">
    <text evidence="3">The sequence shown here is derived from an EMBL/GenBank/DDBJ whole genome shotgun (WGS) entry which is preliminary data.</text>
</comment>
<name>A0ABR2Q0L5_9ROSI</name>
<gene>
    <name evidence="3" type="ORF">V6N11_045327</name>
</gene>
<dbReference type="SUPFAM" id="SSF74924">
    <property type="entry name" value="Cap-Gly domain"/>
    <property type="match status" value="1"/>
</dbReference>
<evidence type="ECO:0000256" key="1">
    <source>
        <dbReference type="SAM" id="MobiDB-lite"/>
    </source>
</evidence>
<dbReference type="Gene3D" id="2.30.30.190">
    <property type="entry name" value="CAP Gly-rich-like domain"/>
    <property type="match status" value="1"/>
</dbReference>
<dbReference type="EMBL" id="JBBPBN010000047">
    <property type="protein sequence ID" value="KAK8994227.1"/>
    <property type="molecule type" value="Genomic_DNA"/>
</dbReference>
<dbReference type="Pfam" id="PF01302">
    <property type="entry name" value="CAP_GLY"/>
    <property type="match status" value="1"/>
</dbReference>
<evidence type="ECO:0000259" key="2">
    <source>
        <dbReference type="PROSITE" id="PS50245"/>
    </source>
</evidence>
<dbReference type="Proteomes" id="UP001396334">
    <property type="component" value="Unassembled WGS sequence"/>
</dbReference>
<dbReference type="InterPro" id="IPR036859">
    <property type="entry name" value="CAP-Gly_dom_sf"/>
</dbReference>
<organism evidence="3 4">
    <name type="scientific">Hibiscus sabdariffa</name>
    <name type="common">roselle</name>
    <dbReference type="NCBI Taxonomy" id="183260"/>
    <lineage>
        <taxon>Eukaryota</taxon>
        <taxon>Viridiplantae</taxon>
        <taxon>Streptophyta</taxon>
        <taxon>Embryophyta</taxon>
        <taxon>Tracheophyta</taxon>
        <taxon>Spermatophyta</taxon>
        <taxon>Magnoliopsida</taxon>
        <taxon>eudicotyledons</taxon>
        <taxon>Gunneridae</taxon>
        <taxon>Pentapetalae</taxon>
        <taxon>rosids</taxon>
        <taxon>malvids</taxon>
        <taxon>Malvales</taxon>
        <taxon>Malvaceae</taxon>
        <taxon>Malvoideae</taxon>
        <taxon>Hibiscus</taxon>
    </lineage>
</organism>
<feature type="domain" description="CAP-Gly" evidence="2">
    <location>
        <begin position="210"/>
        <end position="254"/>
    </location>
</feature>
<reference evidence="3 4" key="1">
    <citation type="journal article" date="2024" name="G3 (Bethesda)">
        <title>Genome assembly of Hibiscus sabdariffa L. provides insights into metabolisms of medicinal natural products.</title>
        <authorList>
            <person name="Kim T."/>
        </authorList>
    </citation>
    <scope>NUCLEOTIDE SEQUENCE [LARGE SCALE GENOMIC DNA]</scope>
    <source>
        <strain evidence="3">TK-2024</strain>
        <tissue evidence="3">Old leaves</tissue>
    </source>
</reference>
<proteinExistence type="predicted"/>
<keyword evidence="4" id="KW-1185">Reference proteome</keyword>
<sequence>MKMIETTKFQILLNGLKLAGVTKATTSAIEAVPISFIPASSQDNVPIHSNLNQDNALPSLDNAQRTRKRRSRSAVPDEFLENWVVSEKQRPNGRFDKQYYTHKQLKFVCRSMKEVSRYDIDGIRPRRPKKTKFNQEQARTSQSLLALPWDNKVDPSISTVPSTSVVPEVTLPESVTLLAIKMKPSSLFALGQRVLSSADPRRVGTVKFVGTVEGYSGTWVGVDWDNEGDGKHDGSINGVPYFQARFQSSASFVRPHNLSPGISLLQALC</sequence>
<dbReference type="PROSITE" id="PS00845">
    <property type="entry name" value="CAP_GLY_1"/>
    <property type="match status" value="1"/>
</dbReference>
<evidence type="ECO:0000313" key="4">
    <source>
        <dbReference type="Proteomes" id="UP001396334"/>
    </source>
</evidence>
<feature type="compositionally biased region" description="Polar residues" evidence="1">
    <location>
        <begin position="47"/>
        <end position="56"/>
    </location>
</feature>
<dbReference type="SMART" id="SM01052">
    <property type="entry name" value="CAP_GLY"/>
    <property type="match status" value="1"/>
</dbReference>